<dbReference type="Pfam" id="PF00002">
    <property type="entry name" value="7tm_2"/>
    <property type="match status" value="1"/>
</dbReference>
<reference evidence="9 10" key="1">
    <citation type="journal article" date="2018" name="Sci. Rep.">
        <title>Genomic signatures of local adaptation to the degree of environmental predictability in rotifers.</title>
        <authorList>
            <person name="Franch-Gras L."/>
            <person name="Hahn C."/>
            <person name="Garcia-Roger E.M."/>
            <person name="Carmona M.J."/>
            <person name="Serra M."/>
            <person name="Gomez A."/>
        </authorList>
    </citation>
    <scope>NUCLEOTIDE SEQUENCE [LARGE SCALE GENOMIC DNA]</scope>
    <source>
        <strain evidence="9">HYR1</strain>
    </source>
</reference>
<evidence type="ECO:0000259" key="7">
    <source>
        <dbReference type="PROSITE" id="PS50221"/>
    </source>
</evidence>
<evidence type="ECO:0000256" key="3">
    <source>
        <dbReference type="ARBA" id="ARBA00022989"/>
    </source>
</evidence>
<keyword evidence="10" id="KW-1185">Reference proteome</keyword>
<evidence type="ECO:0000256" key="2">
    <source>
        <dbReference type="ARBA" id="ARBA00022692"/>
    </source>
</evidence>
<dbReference type="Pfam" id="PF01825">
    <property type="entry name" value="GPS"/>
    <property type="match status" value="1"/>
</dbReference>
<dbReference type="InterPro" id="IPR000203">
    <property type="entry name" value="GPS"/>
</dbReference>
<dbReference type="PANTHER" id="PTHR47767:SF2">
    <property type="entry name" value="GPS DOMAIN-CONTAINING PROTEIN"/>
    <property type="match status" value="1"/>
</dbReference>
<dbReference type="PROSITE" id="PS50221">
    <property type="entry name" value="GAIN_B"/>
    <property type="match status" value="1"/>
</dbReference>
<dbReference type="Gene3D" id="2.60.220.50">
    <property type="match status" value="1"/>
</dbReference>
<comment type="subcellular location">
    <subcellularLocation>
        <location evidence="1">Membrane</location>
        <topology evidence="1">Multi-pass membrane protein</topology>
    </subcellularLocation>
</comment>
<dbReference type="GO" id="GO:0007166">
    <property type="term" value="P:cell surface receptor signaling pathway"/>
    <property type="evidence" value="ECO:0007669"/>
    <property type="project" value="InterPro"/>
</dbReference>
<feature type="transmembrane region" description="Helical" evidence="6">
    <location>
        <begin position="183"/>
        <end position="203"/>
    </location>
</feature>
<evidence type="ECO:0000313" key="10">
    <source>
        <dbReference type="Proteomes" id="UP000276133"/>
    </source>
</evidence>
<dbReference type="InterPro" id="IPR017981">
    <property type="entry name" value="GPCR_2-like_7TM"/>
</dbReference>
<feature type="transmembrane region" description="Helical" evidence="6">
    <location>
        <begin position="215"/>
        <end position="237"/>
    </location>
</feature>
<dbReference type="GO" id="GO:0004930">
    <property type="term" value="F:G protein-coupled receptor activity"/>
    <property type="evidence" value="ECO:0007669"/>
    <property type="project" value="InterPro"/>
</dbReference>
<keyword evidence="2 6" id="KW-0812">Transmembrane</keyword>
<protein>
    <submittedName>
        <fullName evidence="9">G-coupled receptor-like protein</fullName>
    </submittedName>
</protein>
<dbReference type="GO" id="GO:0016020">
    <property type="term" value="C:membrane"/>
    <property type="evidence" value="ECO:0007669"/>
    <property type="project" value="UniProtKB-SubCell"/>
</dbReference>
<dbReference type="EMBL" id="REGN01001154">
    <property type="protein sequence ID" value="RNA36634.1"/>
    <property type="molecule type" value="Genomic_DNA"/>
</dbReference>
<dbReference type="PANTHER" id="PTHR47767">
    <property type="entry name" value="ADHESION G PROTEIN-COUPLED RECEPTOR G7"/>
    <property type="match status" value="1"/>
</dbReference>
<feature type="transmembrane region" description="Helical" evidence="6">
    <location>
        <begin position="96"/>
        <end position="117"/>
    </location>
</feature>
<organism evidence="9 10">
    <name type="scientific">Brachionus plicatilis</name>
    <name type="common">Marine rotifer</name>
    <name type="synonym">Brachionus muelleri</name>
    <dbReference type="NCBI Taxonomy" id="10195"/>
    <lineage>
        <taxon>Eukaryota</taxon>
        <taxon>Metazoa</taxon>
        <taxon>Spiralia</taxon>
        <taxon>Gnathifera</taxon>
        <taxon>Rotifera</taxon>
        <taxon>Eurotatoria</taxon>
        <taxon>Monogononta</taxon>
        <taxon>Pseudotrocha</taxon>
        <taxon>Ploima</taxon>
        <taxon>Brachionidae</taxon>
        <taxon>Brachionus</taxon>
    </lineage>
</organism>
<gene>
    <name evidence="9" type="ORF">BpHYR1_016073</name>
</gene>
<comment type="caution">
    <text evidence="9">The sequence shown here is derived from an EMBL/GenBank/DDBJ whole genome shotgun (WGS) entry which is preliminary data.</text>
</comment>
<dbReference type="OrthoDB" id="10037534at2759"/>
<dbReference type="Gene3D" id="1.20.1070.10">
    <property type="entry name" value="Rhodopsin 7-helix transmembrane proteins"/>
    <property type="match status" value="1"/>
</dbReference>
<evidence type="ECO:0000313" key="9">
    <source>
        <dbReference type="EMBL" id="RNA36634.1"/>
    </source>
</evidence>
<dbReference type="SMART" id="SM00303">
    <property type="entry name" value="GPS"/>
    <property type="match status" value="1"/>
</dbReference>
<dbReference type="InterPro" id="IPR057244">
    <property type="entry name" value="GAIN_B"/>
</dbReference>
<dbReference type="PROSITE" id="PS50261">
    <property type="entry name" value="G_PROTEIN_RECEP_F2_4"/>
    <property type="match status" value="1"/>
</dbReference>
<keyword evidence="9" id="KW-0675">Receptor</keyword>
<dbReference type="InterPro" id="IPR000832">
    <property type="entry name" value="GPCR_2_secretin-like"/>
</dbReference>
<feature type="domain" description="G-protein coupled receptors family 2 profile 2" evidence="8">
    <location>
        <begin position="94"/>
        <end position="275"/>
    </location>
</feature>
<dbReference type="AlphaFoldDB" id="A0A3M7SL72"/>
<feature type="domain" description="GAIN-B" evidence="7">
    <location>
        <begin position="1"/>
        <end position="84"/>
    </location>
</feature>
<dbReference type="Proteomes" id="UP000276133">
    <property type="component" value="Unassembled WGS sequence"/>
</dbReference>
<keyword evidence="4 6" id="KW-0472">Membrane</keyword>
<proteinExistence type="predicted"/>
<accession>A0A3M7SL72</accession>
<keyword evidence="5" id="KW-1015">Disulfide bond</keyword>
<feature type="transmembrane region" description="Helical" evidence="6">
    <location>
        <begin position="138"/>
        <end position="163"/>
    </location>
</feature>
<evidence type="ECO:0000256" key="4">
    <source>
        <dbReference type="ARBA" id="ARBA00023136"/>
    </source>
</evidence>
<name>A0A3M7SL72_BRAPC</name>
<evidence type="ECO:0000256" key="6">
    <source>
        <dbReference type="SAM" id="Phobius"/>
    </source>
</evidence>
<dbReference type="InterPro" id="IPR053066">
    <property type="entry name" value="ADGR_G7"/>
</dbReference>
<dbReference type="STRING" id="10195.A0A3M7SL72"/>
<evidence type="ECO:0000256" key="5">
    <source>
        <dbReference type="ARBA" id="ARBA00023157"/>
    </source>
</evidence>
<feature type="transmembrane region" description="Helical" evidence="6">
    <location>
        <begin position="257"/>
        <end position="279"/>
    </location>
</feature>
<sequence>MVSQVKKKEIHFNNSDFVAIFYSVETCVKNLSQKIKFKCVFWDYKKSEWSTKGCIYFFSKENLHACQCNHLTNFAILMSLDTETISCKLCNTILKYLTYVGNFMSMLGLLCTIAVYLSDKIKRLKHQRFNSNENRFKLMFDYYIEILICLSISLFLLNLFYVIFSFLKWDENSNSCMTIGVLLHYFLLGSFSWMLSLSILQYFTFNRIFVTIQNYFIKALIFSLGAPVIPIGIILSINWELYKHPNLKCWLSGKTAVLGVIAPLATIVLINLIIFGLITKNHCKFKKISESKMESKKKTVIVSTCFLNMGLTWTLGFFIFLVYIILSKSRRKMLLKKFGNLKLCKIVLELDEFDKNSKKTEVTRQTTFLALCYIILTLTEKI</sequence>
<evidence type="ECO:0000259" key="8">
    <source>
        <dbReference type="PROSITE" id="PS50261"/>
    </source>
</evidence>
<dbReference type="InterPro" id="IPR046338">
    <property type="entry name" value="GAIN_dom_sf"/>
</dbReference>
<feature type="transmembrane region" description="Helical" evidence="6">
    <location>
        <begin position="300"/>
        <end position="326"/>
    </location>
</feature>
<evidence type="ECO:0000256" key="1">
    <source>
        <dbReference type="ARBA" id="ARBA00004141"/>
    </source>
</evidence>
<keyword evidence="3 6" id="KW-1133">Transmembrane helix</keyword>